<feature type="transmembrane region" description="Helical" evidence="1">
    <location>
        <begin position="20"/>
        <end position="40"/>
    </location>
</feature>
<dbReference type="Proteomes" id="UP000625210">
    <property type="component" value="Unassembled WGS sequence"/>
</dbReference>
<comment type="caution">
    <text evidence="2">The sequence shown here is derived from an EMBL/GenBank/DDBJ whole genome shotgun (WGS) entry which is preliminary data.</text>
</comment>
<organism evidence="2 3">
    <name type="scientific">Marinithermofilum abyssi</name>
    <dbReference type="NCBI Taxonomy" id="1571185"/>
    <lineage>
        <taxon>Bacteria</taxon>
        <taxon>Bacillati</taxon>
        <taxon>Bacillota</taxon>
        <taxon>Bacilli</taxon>
        <taxon>Bacillales</taxon>
        <taxon>Thermoactinomycetaceae</taxon>
        <taxon>Marinithermofilum</taxon>
    </lineage>
</organism>
<keyword evidence="1" id="KW-0472">Membrane</keyword>
<keyword evidence="3" id="KW-1185">Reference proteome</keyword>
<evidence type="ECO:0000313" key="2">
    <source>
        <dbReference type="EMBL" id="GGE23665.1"/>
    </source>
</evidence>
<evidence type="ECO:0000313" key="3">
    <source>
        <dbReference type="Proteomes" id="UP000625210"/>
    </source>
</evidence>
<dbReference type="EMBL" id="BMHQ01000010">
    <property type="protein sequence ID" value="GGE23665.1"/>
    <property type="molecule type" value="Genomic_DNA"/>
</dbReference>
<accession>A0A8J2YEH4</accession>
<protein>
    <submittedName>
        <fullName evidence="2">Uncharacterized protein</fullName>
    </submittedName>
</protein>
<sequence length="54" mass="6056">MVVGLAPWDRGSVKGGEAYMSWSEMAAIVLALTALARLLYEIFRDQRGRGEKER</sequence>
<keyword evidence="1" id="KW-1133">Transmembrane helix</keyword>
<evidence type="ECO:0000256" key="1">
    <source>
        <dbReference type="SAM" id="Phobius"/>
    </source>
</evidence>
<dbReference type="AlphaFoldDB" id="A0A8J2YEH4"/>
<reference evidence="2" key="2">
    <citation type="submission" date="2020-09" db="EMBL/GenBank/DDBJ databases">
        <authorList>
            <person name="Sun Q."/>
            <person name="Zhou Y."/>
        </authorList>
    </citation>
    <scope>NUCLEOTIDE SEQUENCE</scope>
    <source>
        <strain evidence="2">CGMCC 1.15179</strain>
    </source>
</reference>
<keyword evidence="1" id="KW-0812">Transmembrane</keyword>
<proteinExistence type="predicted"/>
<name>A0A8J2YEH4_9BACL</name>
<reference evidence="2" key="1">
    <citation type="journal article" date="2014" name="Int. J. Syst. Evol. Microbiol.">
        <title>Complete genome sequence of Corynebacterium casei LMG S-19264T (=DSM 44701T), isolated from a smear-ripened cheese.</title>
        <authorList>
            <consortium name="US DOE Joint Genome Institute (JGI-PGF)"/>
            <person name="Walter F."/>
            <person name="Albersmeier A."/>
            <person name="Kalinowski J."/>
            <person name="Ruckert C."/>
        </authorList>
    </citation>
    <scope>NUCLEOTIDE SEQUENCE</scope>
    <source>
        <strain evidence="2">CGMCC 1.15179</strain>
    </source>
</reference>
<gene>
    <name evidence="2" type="ORF">GCM10011571_27170</name>
</gene>